<reference evidence="9 10" key="1">
    <citation type="submission" date="2017-05" db="EMBL/GenBank/DDBJ databases">
        <authorList>
            <person name="Varghese N."/>
            <person name="Submissions S."/>
        </authorList>
    </citation>
    <scope>NUCLEOTIDE SEQUENCE [LARGE SCALE GENOMIC DNA]</scope>
    <source>
        <strain evidence="9 10">DSM 21194</strain>
    </source>
</reference>
<organism evidence="9 10">
    <name type="scientific">Fodinibius sediminis</name>
    <dbReference type="NCBI Taxonomy" id="1214077"/>
    <lineage>
        <taxon>Bacteria</taxon>
        <taxon>Pseudomonadati</taxon>
        <taxon>Balneolota</taxon>
        <taxon>Balneolia</taxon>
        <taxon>Balneolales</taxon>
        <taxon>Balneolaceae</taxon>
        <taxon>Fodinibius</taxon>
    </lineage>
</organism>
<keyword evidence="3 7" id="KW-0812">Transmembrane</keyword>
<feature type="transmembrane region" description="Helical" evidence="7">
    <location>
        <begin position="248"/>
        <end position="271"/>
    </location>
</feature>
<keyword evidence="4 7" id="KW-1133">Transmembrane helix</keyword>
<feature type="transmembrane region" description="Helical" evidence="7">
    <location>
        <begin position="277"/>
        <end position="302"/>
    </location>
</feature>
<comment type="subcellular location">
    <subcellularLocation>
        <location evidence="1">Cell membrane</location>
        <topology evidence="1">Multi-pass membrane protein</topology>
    </subcellularLocation>
</comment>
<gene>
    <name evidence="9" type="ORF">SAMN06265218_10812</name>
</gene>
<evidence type="ECO:0000313" key="9">
    <source>
        <dbReference type="EMBL" id="SMO64495.1"/>
    </source>
</evidence>
<evidence type="ECO:0000256" key="5">
    <source>
        <dbReference type="ARBA" id="ARBA00023136"/>
    </source>
</evidence>
<dbReference type="RefSeq" id="WP_142714445.1">
    <property type="nucleotide sequence ID" value="NZ_FXTH01000008.1"/>
</dbReference>
<dbReference type="GO" id="GO:0022857">
    <property type="term" value="F:transmembrane transporter activity"/>
    <property type="evidence" value="ECO:0007669"/>
    <property type="project" value="TreeGrafter"/>
</dbReference>
<dbReference type="EMBL" id="FXTH01000008">
    <property type="protein sequence ID" value="SMO64495.1"/>
    <property type="molecule type" value="Genomic_DNA"/>
</dbReference>
<sequence length="320" mass="34810">MLLNIVTKSIKSRRDLYFPMIMAVVITLSLIGAAEVVGDEFNRVIDREMSKYGINVILRLEEGEQATAGVPVQLKTASVNGEQKELAVTPVFSLMEINPAWIILGQSDYVVGQLVADELGIEQGDALTIDGALIQPSILKSGTRFDSYIFSNGTPQNASLALIRTDNPGMYEGRNAIILKEMVQTRYRFLGSIESLMLTIAMISVLASFATVINLARLDAGKRRKELGIFKSLGGSGSRILLLISSEYLILSLVSIIAGVAGTLLLSWAILQYVADYAPVIGLTTIFYISGVTFIAFGFAGLTYMIESHNHNVVHELRGV</sequence>
<dbReference type="PANTHER" id="PTHR30572">
    <property type="entry name" value="MEMBRANE COMPONENT OF TRANSPORTER-RELATED"/>
    <property type="match status" value="1"/>
</dbReference>
<dbReference type="InterPro" id="IPR003838">
    <property type="entry name" value="ABC3_permease_C"/>
</dbReference>
<comment type="similarity">
    <text evidence="6">Belongs to the ABC-4 integral membrane protein family.</text>
</comment>
<feature type="domain" description="ABC3 transporter permease C-terminal" evidence="8">
    <location>
        <begin position="199"/>
        <end position="304"/>
    </location>
</feature>
<accession>A0A521CYI9</accession>
<dbReference type="Proteomes" id="UP000317593">
    <property type="component" value="Unassembled WGS sequence"/>
</dbReference>
<keyword evidence="2" id="KW-1003">Cell membrane</keyword>
<proteinExistence type="inferred from homology"/>
<keyword evidence="10" id="KW-1185">Reference proteome</keyword>
<dbReference type="InterPro" id="IPR050250">
    <property type="entry name" value="Macrolide_Exporter_MacB"/>
</dbReference>
<evidence type="ECO:0000259" key="8">
    <source>
        <dbReference type="Pfam" id="PF02687"/>
    </source>
</evidence>
<dbReference type="GO" id="GO:0005886">
    <property type="term" value="C:plasma membrane"/>
    <property type="evidence" value="ECO:0007669"/>
    <property type="project" value="UniProtKB-SubCell"/>
</dbReference>
<dbReference type="AlphaFoldDB" id="A0A521CYI9"/>
<keyword evidence="5 7" id="KW-0472">Membrane</keyword>
<name>A0A521CYI9_9BACT</name>
<dbReference type="Pfam" id="PF02687">
    <property type="entry name" value="FtsX"/>
    <property type="match status" value="1"/>
</dbReference>
<evidence type="ECO:0000313" key="10">
    <source>
        <dbReference type="Proteomes" id="UP000317593"/>
    </source>
</evidence>
<evidence type="ECO:0000256" key="1">
    <source>
        <dbReference type="ARBA" id="ARBA00004651"/>
    </source>
</evidence>
<protein>
    <submittedName>
        <fullName evidence="9">FtsX-like permease family protein</fullName>
    </submittedName>
</protein>
<evidence type="ECO:0000256" key="7">
    <source>
        <dbReference type="SAM" id="Phobius"/>
    </source>
</evidence>
<feature type="transmembrane region" description="Helical" evidence="7">
    <location>
        <begin position="196"/>
        <end position="216"/>
    </location>
</feature>
<evidence type="ECO:0000256" key="3">
    <source>
        <dbReference type="ARBA" id="ARBA00022692"/>
    </source>
</evidence>
<evidence type="ECO:0000256" key="4">
    <source>
        <dbReference type="ARBA" id="ARBA00022989"/>
    </source>
</evidence>
<evidence type="ECO:0000256" key="2">
    <source>
        <dbReference type="ARBA" id="ARBA00022475"/>
    </source>
</evidence>
<dbReference type="PANTHER" id="PTHR30572:SF4">
    <property type="entry name" value="ABC TRANSPORTER PERMEASE YTRF"/>
    <property type="match status" value="1"/>
</dbReference>
<evidence type="ECO:0000256" key="6">
    <source>
        <dbReference type="ARBA" id="ARBA00038076"/>
    </source>
</evidence>